<keyword evidence="6" id="KW-0406">Ion transport</keyword>
<evidence type="ECO:0000256" key="4">
    <source>
        <dbReference type="ARBA" id="ARBA00022692"/>
    </source>
</evidence>
<keyword evidence="8" id="KW-0472">Membrane</keyword>
<protein>
    <recommendedName>
        <fullName evidence="10">TonB-dependent receptor-like beta-barrel domain-containing protein</fullName>
    </recommendedName>
</protein>
<feature type="non-terminal residue" evidence="11">
    <location>
        <position position="1"/>
    </location>
</feature>
<evidence type="ECO:0000256" key="2">
    <source>
        <dbReference type="ARBA" id="ARBA00022448"/>
    </source>
</evidence>
<dbReference type="EMBL" id="UINC01178195">
    <property type="protein sequence ID" value="SVD86219.1"/>
    <property type="molecule type" value="Genomic_DNA"/>
</dbReference>
<dbReference type="InterPro" id="IPR000531">
    <property type="entry name" value="Beta-barrel_TonB"/>
</dbReference>
<evidence type="ECO:0000256" key="8">
    <source>
        <dbReference type="ARBA" id="ARBA00023136"/>
    </source>
</evidence>
<reference evidence="11" key="1">
    <citation type="submission" date="2018-05" db="EMBL/GenBank/DDBJ databases">
        <authorList>
            <person name="Lanie J.A."/>
            <person name="Ng W.-L."/>
            <person name="Kazmierczak K.M."/>
            <person name="Andrzejewski T.M."/>
            <person name="Davidsen T.M."/>
            <person name="Wayne K.J."/>
            <person name="Tettelin H."/>
            <person name="Glass J.I."/>
            <person name="Rusch D."/>
            <person name="Podicherti R."/>
            <person name="Tsui H.-C.T."/>
            <person name="Winkler M.E."/>
        </authorList>
    </citation>
    <scope>NUCLEOTIDE SEQUENCE</scope>
</reference>
<dbReference type="PANTHER" id="PTHR32552">
    <property type="entry name" value="FERRICHROME IRON RECEPTOR-RELATED"/>
    <property type="match status" value="1"/>
</dbReference>
<keyword evidence="2" id="KW-0813">Transport</keyword>
<evidence type="ECO:0000259" key="10">
    <source>
        <dbReference type="Pfam" id="PF00593"/>
    </source>
</evidence>
<evidence type="ECO:0000256" key="3">
    <source>
        <dbReference type="ARBA" id="ARBA00022496"/>
    </source>
</evidence>
<dbReference type="PANTHER" id="PTHR32552:SF81">
    <property type="entry name" value="TONB-DEPENDENT OUTER MEMBRANE RECEPTOR"/>
    <property type="match status" value="1"/>
</dbReference>
<dbReference type="Pfam" id="PF00593">
    <property type="entry name" value="TonB_dep_Rec_b-barrel"/>
    <property type="match status" value="1"/>
</dbReference>
<organism evidence="11">
    <name type="scientific">marine metagenome</name>
    <dbReference type="NCBI Taxonomy" id="408172"/>
    <lineage>
        <taxon>unclassified sequences</taxon>
        <taxon>metagenomes</taxon>
        <taxon>ecological metagenomes</taxon>
    </lineage>
</organism>
<evidence type="ECO:0000256" key="5">
    <source>
        <dbReference type="ARBA" id="ARBA00023004"/>
    </source>
</evidence>
<keyword evidence="5" id="KW-0408">Iron</keyword>
<evidence type="ECO:0000256" key="1">
    <source>
        <dbReference type="ARBA" id="ARBA00004571"/>
    </source>
</evidence>
<keyword evidence="7" id="KW-0798">TonB box</keyword>
<evidence type="ECO:0000256" key="6">
    <source>
        <dbReference type="ARBA" id="ARBA00023065"/>
    </source>
</evidence>
<evidence type="ECO:0000313" key="11">
    <source>
        <dbReference type="EMBL" id="SVD86219.1"/>
    </source>
</evidence>
<keyword evidence="3" id="KW-0410">Iron transport</keyword>
<dbReference type="InterPro" id="IPR039426">
    <property type="entry name" value="TonB-dep_rcpt-like"/>
</dbReference>
<dbReference type="GO" id="GO:0006826">
    <property type="term" value="P:iron ion transport"/>
    <property type="evidence" value="ECO:0007669"/>
    <property type="project" value="UniProtKB-KW"/>
</dbReference>
<dbReference type="AlphaFoldDB" id="A0A382YTD9"/>
<keyword evidence="9" id="KW-0998">Cell outer membrane</keyword>
<accession>A0A382YTD9</accession>
<evidence type="ECO:0000256" key="7">
    <source>
        <dbReference type="ARBA" id="ARBA00023077"/>
    </source>
</evidence>
<evidence type="ECO:0000256" key="9">
    <source>
        <dbReference type="ARBA" id="ARBA00023237"/>
    </source>
</evidence>
<proteinExistence type="predicted"/>
<dbReference type="InterPro" id="IPR036942">
    <property type="entry name" value="Beta-barrel_TonB_sf"/>
</dbReference>
<dbReference type="SUPFAM" id="SSF56935">
    <property type="entry name" value="Porins"/>
    <property type="match status" value="1"/>
</dbReference>
<name>A0A382YTD9_9ZZZZ</name>
<feature type="domain" description="TonB-dependent receptor-like beta-barrel" evidence="10">
    <location>
        <begin position="1"/>
        <end position="206"/>
    </location>
</feature>
<gene>
    <name evidence="11" type="ORF">METZ01_LOCUS439073</name>
</gene>
<keyword evidence="4" id="KW-0812">Transmembrane</keyword>
<dbReference type="GO" id="GO:0009279">
    <property type="term" value="C:cell outer membrane"/>
    <property type="evidence" value="ECO:0007669"/>
    <property type="project" value="UniProtKB-SubCell"/>
</dbReference>
<sequence length="255" mass="28664">EMGYKSSFGDGRGRFNLVVYNMLWDDYQLNMVDPSFVQCTDATTGLPVPPTVLKIPGVCGQPWQSIIANAGKAHINGVNVELDYAFNENWLIGANYEYMEAETDTDHDLNGDDVNDLVSGMRLPLVPEGVGSMWLEYTTPTELFGSDELFIRTQWSWQGESLNKLEPDSQTESPNPQFLNGGWAIGDIRAGFVGEDWQLDVFINNIADERGVNHAGFHQMAWAAASIQDGRAHHSNHYVVRPREIGMRYMKRWGD</sequence>
<comment type="subcellular location">
    <subcellularLocation>
        <location evidence="1">Cell outer membrane</location>
        <topology evidence="1">Multi-pass membrane protein</topology>
    </subcellularLocation>
</comment>
<dbReference type="Gene3D" id="2.40.170.20">
    <property type="entry name" value="TonB-dependent receptor, beta-barrel domain"/>
    <property type="match status" value="1"/>
</dbReference>